<protein>
    <submittedName>
        <fullName evidence="1">Uncharacterized protein</fullName>
    </submittedName>
</protein>
<organism evidence="1 2">
    <name type="scientific">Knoellia flava</name>
    <dbReference type="NCBI Taxonomy" id="913969"/>
    <lineage>
        <taxon>Bacteria</taxon>
        <taxon>Bacillati</taxon>
        <taxon>Actinomycetota</taxon>
        <taxon>Actinomycetes</taxon>
        <taxon>Micrococcales</taxon>
        <taxon>Intrasporangiaceae</taxon>
        <taxon>Knoellia</taxon>
    </lineage>
</organism>
<dbReference type="Proteomes" id="UP000628079">
    <property type="component" value="Unassembled WGS sequence"/>
</dbReference>
<name>A0A8H9FXB8_9MICO</name>
<evidence type="ECO:0000313" key="2">
    <source>
        <dbReference type="Proteomes" id="UP000628079"/>
    </source>
</evidence>
<gene>
    <name evidence="1" type="ORF">GCM10011314_25930</name>
</gene>
<reference evidence="1" key="1">
    <citation type="journal article" date="2014" name="Int. J. Syst. Evol. Microbiol.">
        <title>Complete genome sequence of Corynebacterium casei LMG S-19264T (=DSM 44701T), isolated from a smear-ripened cheese.</title>
        <authorList>
            <consortium name="US DOE Joint Genome Institute (JGI-PGF)"/>
            <person name="Walter F."/>
            <person name="Albersmeier A."/>
            <person name="Kalinowski J."/>
            <person name="Ruckert C."/>
        </authorList>
    </citation>
    <scope>NUCLEOTIDE SEQUENCE</scope>
    <source>
        <strain evidence="1">CGMCC 1.10749</strain>
    </source>
</reference>
<dbReference type="InterPro" id="IPR045596">
    <property type="entry name" value="DUF6459"/>
</dbReference>
<dbReference type="Pfam" id="PF20060">
    <property type="entry name" value="DUF6459"/>
    <property type="match status" value="1"/>
</dbReference>
<accession>A0A8H9FXB8</accession>
<dbReference type="RefSeq" id="WP_035948896.1">
    <property type="nucleotide sequence ID" value="NZ_BMEA01000002.1"/>
</dbReference>
<dbReference type="AlphaFoldDB" id="A0A8H9FXB8"/>
<sequence length="185" mass="19576">MTRATSSHLRPVAVHAPSRRPPAIPLVEAMQRSADAFGHPGYIQDALAVDLAAASDEQVFGPQSTARADLPDPEPWAAQIAQAIVEVMSGLRPAAQVVRWTTPQVYAVVARRGALAARRRASGSRASASREGSGRAIVRSVRVCEPADGVAECSVVVSEGPRVRAMAVRLSGLDGRWRVEALQIG</sequence>
<comment type="caution">
    <text evidence="1">The sequence shown here is derived from an EMBL/GenBank/DDBJ whole genome shotgun (WGS) entry which is preliminary data.</text>
</comment>
<dbReference type="EMBL" id="BMEA01000002">
    <property type="protein sequence ID" value="GGB85059.1"/>
    <property type="molecule type" value="Genomic_DNA"/>
</dbReference>
<reference evidence="1" key="2">
    <citation type="submission" date="2020-09" db="EMBL/GenBank/DDBJ databases">
        <authorList>
            <person name="Sun Q."/>
            <person name="Zhou Y."/>
        </authorList>
    </citation>
    <scope>NUCLEOTIDE SEQUENCE</scope>
    <source>
        <strain evidence="1">CGMCC 1.10749</strain>
    </source>
</reference>
<proteinExistence type="predicted"/>
<evidence type="ECO:0000313" key="1">
    <source>
        <dbReference type="EMBL" id="GGB85059.1"/>
    </source>
</evidence>